<feature type="chain" id="PRO_5033879815" description="3-keto-alpha-glucoside-1,2-lyase/3-keto-2-hydroxy-glucal hydratase domain-containing protein" evidence="1">
    <location>
        <begin position="25"/>
        <end position="254"/>
    </location>
</feature>
<organism evidence="3">
    <name type="scientific">Tuwongella immobilis</name>
    <dbReference type="NCBI Taxonomy" id="692036"/>
    <lineage>
        <taxon>Bacteria</taxon>
        <taxon>Pseudomonadati</taxon>
        <taxon>Planctomycetota</taxon>
        <taxon>Planctomycetia</taxon>
        <taxon>Gemmatales</taxon>
        <taxon>Gemmataceae</taxon>
        <taxon>Tuwongella</taxon>
    </lineage>
</organism>
<dbReference type="GO" id="GO:0016787">
    <property type="term" value="F:hydrolase activity"/>
    <property type="evidence" value="ECO:0007669"/>
    <property type="project" value="InterPro"/>
</dbReference>
<evidence type="ECO:0000313" key="3">
    <source>
        <dbReference type="EMBL" id="VIP05154.1"/>
    </source>
</evidence>
<proteinExistence type="predicted"/>
<dbReference type="InParanoid" id="A0A6C2YUN6"/>
<dbReference type="Pfam" id="PF06439">
    <property type="entry name" value="3keto-disac_hyd"/>
    <property type="match status" value="1"/>
</dbReference>
<reference evidence="3" key="1">
    <citation type="submission" date="2019-04" db="EMBL/GenBank/DDBJ databases">
        <authorList>
            <consortium name="Science for Life Laboratories"/>
        </authorList>
    </citation>
    <scope>NUCLEOTIDE SEQUENCE</scope>
    <source>
        <strain evidence="3">MBLW1</strain>
    </source>
</reference>
<protein>
    <recommendedName>
        <fullName evidence="2">3-keto-alpha-glucoside-1,2-lyase/3-keto-2-hydroxy-glucal hydratase domain-containing protein</fullName>
    </recommendedName>
</protein>
<dbReference type="Proteomes" id="UP000464378">
    <property type="component" value="Chromosome"/>
</dbReference>
<keyword evidence="4" id="KW-1185">Reference proteome</keyword>
<dbReference type="InterPro" id="IPR010496">
    <property type="entry name" value="AL/BT2_dom"/>
</dbReference>
<dbReference type="EMBL" id="LR593887">
    <property type="protein sequence ID" value="VTS07664.1"/>
    <property type="molecule type" value="Genomic_DNA"/>
</dbReference>
<sequence length="254" mass="27870">MVRNRLRLLGLGLGLTLGLMGLHAAEPVSPPSKAESATTVLPSAKIDGTGPGWVALKRSDFADVNCKPDTWKFQDDGLITCTGQPVGVIRTTKKYTNFELVVEWKHLRSAGNSGVFVWALDEPLMSLKPGQLPHGIEVQVLDLGYTEQYEKATGKKATWFTTHGDVFRVGAAQLKPFPPISPDGSRSFPRKNLTKGINEWNHYYVRAINGEIRLWVNGEEVSGGNGANPATGYLCLESEGSPIEFRNLRIRELP</sequence>
<accession>A0A6C2YUN6</accession>
<dbReference type="Gene3D" id="2.60.120.560">
    <property type="entry name" value="Exo-inulinase, domain 1"/>
    <property type="match status" value="1"/>
</dbReference>
<evidence type="ECO:0000259" key="2">
    <source>
        <dbReference type="Pfam" id="PF06439"/>
    </source>
</evidence>
<feature type="domain" description="3-keto-alpha-glucoside-1,2-lyase/3-keto-2-hydroxy-glucal hydratase" evidence="2">
    <location>
        <begin position="65"/>
        <end position="251"/>
    </location>
</feature>
<keyword evidence="1" id="KW-0732">Signal</keyword>
<dbReference type="EMBL" id="LR586016">
    <property type="protein sequence ID" value="VIP05154.1"/>
    <property type="molecule type" value="Genomic_DNA"/>
</dbReference>
<dbReference type="KEGG" id="tim:GMBLW1_40390"/>
<dbReference type="AlphaFoldDB" id="A0A6C2YUN6"/>
<evidence type="ECO:0000256" key="1">
    <source>
        <dbReference type="SAM" id="SignalP"/>
    </source>
</evidence>
<feature type="signal peptide" evidence="1">
    <location>
        <begin position="1"/>
        <end position="24"/>
    </location>
</feature>
<evidence type="ECO:0000313" key="4">
    <source>
        <dbReference type="Proteomes" id="UP000464378"/>
    </source>
</evidence>
<name>A0A6C2YUN6_9BACT</name>
<gene>
    <name evidence="3" type="ORF">GMBLW1_40390</name>
</gene>